<proteinExistence type="predicted"/>
<evidence type="ECO:0000313" key="2">
    <source>
        <dbReference type="Proteomes" id="UP000683360"/>
    </source>
</evidence>
<sequence length="722" mass="82688">MKVKWDKADLLKYTEIINEGLITSLQDINTKDDIETGFHDITAVITKATNEIAQKPKIRKNKPKLKVMSDEILKAIRNKKSAFYYWKANGRPTDCLDPFLLEKKITTQELRKTCRLEVAQKRMQERNEIIEASSSNKTLFYKLINKQRGKLSRRIDELNVGDNIYNTPEQIMEGWKIHFGQLAENTLDENFDSNYLKNTENEYKNIIELCNNLYQNAVSYVKWDNSFSEDFFKIEQGVRQGGTLSADLYKLYINPLLNFLCDSGLGGKIGNINCCAPTCADDVALLACNPLDIQTMVDIAVDFSKREGYHLQPSKSVILPVKSKAKTIETNLGFWKLNDTVMPVVDKASHIGITRSQNNSAQTTVDENLKKTRRAIYSLMGTGLHGENGLDPETSIAMLRTYILPILTYGLEIVIPKGKILDNLQIQYKKLLKQILSLNINVADPAVYLISGLLPIEAEIHLKILSLFGNIARANKNSSEWKLAERQLQIKSFDSNSWFIDMKKICIKYSLENPLSLLYIEMSKGKWKKLTTTAVHKYWTTRINEEIMYYSSLKYIPTSLFKVGKIHPLALANSANQRDINRIPIRIKIATGTYILQTNRAAYNQNNVDPTCKLCDQAEESLSHFLLCCRALDQFRTPILKNIICKCSELPALQHSNIQLDILQLIINPFHYACSAESENDISYRIEPLCRQLIYKLHNKRYEILSKMDLISSRRKMNFKVS</sequence>
<dbReference type="PANTHER" id="PTHR47027">
    <property type="entry name" value="REVERSE TRANSCRIPTASE DOMAIN-CONTAINING PROTEIN"/>
    <property type="match status" value="1"/>
</dbReference>
<dbReference type="AlphaFoldDB" id="A0A8S3V739"/>
<dbReference type="Proteomes" id="UP000683360">
    <property type="component" value="Unassembled WGS sequence"/>
</dbReference>
<dbReference type="PANTHER" id="PTHR47027:SF20">
    <property type="entry name" value="REVERSE TRANSCRIPTASE-LIKE PROTEIN WITH RNA-DIRECTED DNA POLYMERASE DOMAIN"/>
    <property type="match status" value="1"/>
</dbReference>
<evidence type="ECO:0000313" key="1">
    <source>
        <dbReference type="EMBL" id="CAG2253630.1"/>
    </source>
</evidence>
<name>A0A8S3V739_MYTED</name>
<gene>
    <name evidence="1" type="ORF">MEDL_65166</name>
</gene>
<evidence type="ECO:0008006" key="3">
    <source>
        <dbReference type="Google" id="ProtNLM"/>
    </source>
</evidence>
<organism evidence="1 2">
    <name type="scientific">Mytilus edulis</name>
    <name type="common">Blue mussel</name>
    <dbReference type="NCBI Taxonomy" id="6550"/>
    <lineage>
        <taxon>Eukaryota</taxon>
        <taxon>Metazoa</taxon>
        <taxon>Spiralia</taxon>
        <taxon>Lophotrochozoa</taxon>
        <taxon>Mollusca</taxon>
        <taxon>Bivalvia</taxon>
        <taxon>Autobranchia</taxon>
        <taxon>Pteriomorphia</taxon>
        <taxon>Mytilida</taxon>
        <taxon>Mytiloidea</taxon>
        <taxon>Mytilidae</taxon>
        <taxon>Mytilinae</taxon>
        <taxon>Mytilus</taxon>
    </lineage>
</organism>
<comment type="caution">
    <text evidence="1">The sequence shown here is derived from an EMBL/GenBank/DDBJ whole genome shotgun (WGS) entry which is preliminary data.</text>
</comment>
<keyword evidence="2" id="KW-1185">Reference proteome</keyword>
<protein>
    <recommendedName>
        <fullName evidence="3">Reverse transcriptase domain-containing protein</fullName>
    </recommendedName>
</protein>
<dbReference type="EMBL" id="CAJPWZ010003158">
    <property type="protein sequence ID" value="CAG2253630.1"/>
    <property type="molecule type" value="Genomic_DNA"/>
</dbReference>
<accession>A0A8S3V739</accession>
<dbReference type="OrthoDB" id="3044497at2759"/>
<reference evidence="1" key="1">
    <citation type="submission" date="2021-03" db="EMBL/GenBank/DDBJ databases">
        <authorList>
            <person name="Bekaert M."/>
        </authorList>
    </citation>
    <scope>NUCLEOTIDE SEQUENCE</scope>
</reference>